<protein>
    <recommendedName>
        <fullName evidence="5">LIM zinc-binding domain-containing protein</fullName>
    </recommendedName>
</protein>
<feature type="region of interest" description="Disordered" evidence="4">
    <location>
        <begin position="1"/>
        <end position="122"/>
    </location>
</feature>
<dbReference type="GO" id="GO:0046872">
    <property type="term" value="F:metal ion binding"/>
    <property type="evidence" value="ECO:0007669"/>
    <property type="project" value="UniProtKB-KW"/>
</dbReference>
<name>A0A9Q1EXU0_SYNKA</name>
<evidence type="ECO:0000256" key="4">
    <source>
        <dbReference type="SAM" id="MobiDB-lite"/>
    </source>
</evidence>
<organism evidence="6 7">
    <name type="scientific">Synaphobranchus kaupii</name>
    <name type="common">Kaup's arrowtooth eel</name>
    <dbReference type="NCBI Taxonomy" id="118154"/>
    <lineage>
        <taxon>Eukaryota</taxon>
        <taxon>Metazoa</taxon>
        <taxon>Chordata</taxon>
        <taxon>Craniata</taxon>
        <taxon>Vertebrata</taxon>
        <taxon>Euteleostomi</taxon>
        <taxon>Actinopterygii</taxon>
        <taxon>Neopterygii</taxon>
        <taxon>Teleostei</taxon>
        <taxon>Anguilliformes</taxon>
        <taxon>Synaphobranchidae</taxon>
        <taxon>Synaphobranchus</taxon>
    </lineage>
</organism>
<dbReference type="OrthoDB" id="445995at2759"/>
<evidence type="ECO:0000313" key="6">
    <source>
        <dbReference type="EMBL" id="KAJ8347104.1"/>
    </source>
</evidence>
<feature type="domain" description="LIM zinc-binding" evidence="5">
    <location>
        <begin position="217"/>
        <end position="251"/>
    </location>
</feature>
<reference evidence="6" key="1">
    <citation type="journal article" date="2023" name="Science">
        <title>Genome structures resolve the early diversification of teleost fishes.</title>
        <authorList>
            <person name="Parey E."/>
            <person name="Louis A."/>
            <person name="Montfort J."/>
            <person name="Bouchez O."/>
            <person name="Roques C."/>
            <person name="Iampietro C."/>
            <person name="Lluch J."/>
            <person name="Castinel A."/>
            <person name="Donnadieu C."/>
            <person name="Desvignes T."/>
            <person name="Floi Bucao C."/>
            <person name="Jouanno E."/>
            <person name="Wen M."/>
            <person name="Mejri S."/>
            <person name="Dirks R."/>
            <person name="Jansen H."/>
            <person name="Henkel C."/>
            <person name="Chen W.J."/>
            <person name="Zahm M."/>
            <person name="Cabau C."/>
            <person name="Klopp C."/>
            <person name="Thompson A.W."/>
            <person name="Robinson-Rechavi M."/>
            <person name="Braasch I."/>
            <person name="Lecointre G."/>
            <person name="Bobe J."/>
            <person name="Postlethwait J.H."/>
            <person name="Berthelot C."/>
            <person name="Roest Crollius H."/>
            <person name="Guiguen Y."/>
        </authorList>
    </citation>
    <scope>NUCLEOTIDE SEQUENCE</scope>
    <source>
        <strain evidence="6">WJC10195</strain>
    </source>
</reference>
<keyword evidence="7" id="KW-1185">Reference proteome</keyword>
<evidence type="ECO:0000256" key="2">
    <source>
        <dbReference type="ARBA" id="ARBA00022833"/>
    </source>
</evidence>
<keyword evidence="1" id="KW-0479">Metal-binding</keyword>
<feature type="compositionally biased region" description="Low complexity" evidence="4">
    <location>
        <begin position="93"/>
        <end position="104"/>
    </location>
</feature>
<feature type="compositionally biased region" description="Low complexity" evidence="4">
    <location>
        <begin position="68"/>
        <end position="78"/>
    </location>
</feature>
<evidence type="ECO:0000256" key="3">
    <source>
        <dbReference type="ARBA" id="ARBA00023038"/>
    </source>
</evidence>
<dbReference type="AlphaFoldDB" id="A0A9Q1EXU0"/>
<feature type="compositionally biased region" description="Pro residues" evidence="4">
    <location>
        <begin position="48"/>
        <end position="61"/>
    </location>
</feature>
<keyword evidence="2" id="KW-0862">Zinc</keyword>
<evidence type="ECO:0000256" key="1">
    <source>
        <dbReference type="ARBA" id="ARBA00022723"/>
    </source>
</evidence>
<proteinExistence type="predicted"/>
<comment type="caution">
    <text evidence="6">The sequence shown here is derived from an EMBL/GenBank/DDBJ whole genome shotgun (WGS) entry which is preliminary data.</text>
</comment>
<sequence length="271" mass="30707">MSPPPSTPEQTNRLMSPRRLTGHFQWPSEVHKEEKQECGDHLFSSPASPWPAPTPSEPPTSPKRKSEASSPSSDQSAQLWPWSPADKTPGRPLSSLNSEETSSSFPDHRASSMSCGTPTPPRCCTPKRPIIRELYLPPRTNAIQTFTKRSEVYRNNMPRQSNSFRLLQEAMETKEREVAVRFRGRSSLIPPWPRPPPAGSQKFHTCESTLALQLTESRFRHPDCFICADCGLNLRTRSHLWVGEDVFCERHARERRHGRASTPHSPISPQR</sequence>
<feature type="compositionally biased region" description="Basic and acidic residues" evidence="4">
    <location>
        <begin position="29"/>
        <end position="40"/>
    </location>
</feature>
<dbReference type="Proteomes" id="UP001152622">
    <property type="component" value="Chromosome 11"/>
</dbReference>
<evidence type="ECO:0000259" key="5">
    <source>
        <dbReference type="Pfam" id="PF00412"/>
    </source>
</evidence>
<keyword evidence="3" id="KW-0440">LIM domain</keyword>
<dbReference type="InterPro" id="IPR001781">
    <property type="entry name" value="Znf_LIM"/>
</dbReference>
<dbReference type="Gene3D" id="2.10.110.10">
    <property type="entry name" value="Cysteine Rich Protein"/>
    <property type="match status" value="1"/>
</dbReference>
<evidence type="ECO:0000313" key="7">
    <source>
        <dbReference type="Proteomes" id="UP001152622"/>
    </source>
</evidence>
<dbReference type="Pfam" id="PF00412">
    <property type="entry name" value="LIM"/>
    <property type="match status" value="1"/>
</dbReference>
<gene>
    <name evidence="6" type="ORF">SKAU_G00285050</name>
</gene>
<dbReference type="EMBL" id="JAINUF010000011">
    <property type="protein sequence ID" value="KAJ8347104.1"/>
    <property type="molecule type" value="Genomic_DNA"/>
</dbReference>
<dbReference type="SUPFAM" id="SSF57716">
    <property type="entry name" value="Glucocorticoid receptor-like (DNA-binding domain)"/>
    <property type="match status" value="1"/>
</dbReference>
<accession>A0A9Q1EXU0</accession>